<sequence>MEITWYGHSCFRLTERGMATVITDPFDHSAVGYFPLKLKGDIVTCSHTAPGHSYFTAVKGEPYVITGPGEFEIGGVFITGVQTNGVHKKASENEQIRNTLYLIQFEELNIVHLGDMDRVPTQSQVESLGDVHVLLIPVGGGTGLNAAKAAEIISLLEPRIVVPMHYGVPECKIDLDPLAKFLKAMGLKEVETQPSLKIANAKALPEETQVVVLDYKS</sequence>
<dbReference type="Pfam" id="PF13483">
    <property type="entry name" value="Lactamase_B_3"/>
    <property type="match status" value="1"/>
</dbReference>
<dbReference type="Proteomes" id="UP000050417">
    <property type="component" value="Unassembled WGS sequence"/>
</dbReference>
<accession>A0A0P6WQV0</accession>
<dbReference type="InterPro" id="IPR036866">
    <property type="entry name" value="RibonucZ/Hydroxyglut_hydro"/>
</dbReference>
<dbReference type="OrthoDB" id="9789133at2"/>
<dbReference type="SUPFAM" id="SSF56281">
    <property type="entry name" value="Metallo-hydrolase/oxidoreductase"/>
    <property type="match status" value="1"/>
</dbReference>
<keyword evidence="2" id="KW-1185">Reference proteome</keyword>
<dbReference type="AlphaFoldDB" id="A0A0P6WQV0"/>
<dbReference type="STRING" id="1134406.ADN00_17590"/>
<reference evidence="1 2" key="1">
    <citation type="submission" date="2015-07" db="EMBL/GenBank/DDBJ databases">
        <title>Genome sequence of Ornatilinea apprima DSM 23815.</title>
        <authorList>
            <person name="Hemp J."/>
            <person name="Ward L.M."/>
            <person name="Pace L.A."/>
            <person name="Fischer W.W."/>
        </authorList>
    </citation>
    <scope>NUCLEOTIDE SEQUENCE [LARGE SCALE GENOMIC DNA]</scope>
    <source>
        <strain evidence="1 2">P3M-1</strain>
    </source>
</reference>
<proteinExistence type="predicted"/>
<evidence type="ECO:0000313" key="1">
    <source>
        <dbReference type="EMBL" id="KPL71228.1"/>
    </source>
</evidence>
<gene>
    <name evidence="1" type="ORF">ADN00_17590</name>
</gene>
<evidence type="ECO:0008006" key="3">
    <source>
        <dbReference type="Google" id="ProtNLM"/>
    </source>
</evidence>
<evidence type="ECO:0000313" key="2">
    <source>
        <dbReference type="Proteomes" id="UP000050417"/>
    </source>
</evidence>
<organism evidence="1 2">
    <name type="scientific">Ornatilinea apprima</name>
    <dbReference type="NCBI Taxonomy" id="1134406"/>
    <lineage>
        <taxon>Bacteria</taxon>
        <taxon>Bacillati</taxon>
        <taxon>Chloroflexota</taxon>
        <taxon>Anaerolineae</taxon>
        <taxon>Anaerolineales</taxon>
        <taxon>Anaerolineaceae</taxon>
        <taxon>Ornatilinea</taxon>
    </lineage>
</organism>
<name>A0A0P6WQV0_9CHLR</name>
<dbReference type="RefSeq" id="WP_075064376.1">
    <property type="nucleotide sequence ID" value="NZ_LGCL01000042.1"/>
</dbReference>
<comment type="caution">
    <text evidence="1">The sequence shown here is derived from an EMBL/GenBank/DDBJ whole genome shotgun (WGS) entry which is preliminary data.</text>
</comment>
<dbReference type="PANTHER" id="PTHR39189:SF1">
    <property type="entry name" value="UPF0173 METAL-DEPENDENT HYDROLASE YTKL"/>
    <property type="match status" value="1"/>
</dbReference>
<dbReference type="Gene3D" id="3.60.15.10">
    <property type="entry name" value="Ribonuclease Z/Hydroxyacylglutathione hydrolase-like"/>
    <property type="match status" value="1"/>
</dbReference>
<dbReference type="EMBL" id="LGCL01000042">
    <property type="protein sequence ID" value="KPL71228.1"/>
    <property type="molecule type" value="Genomic_DNA"/>
</dbReference>
<dbReference type="PANTHER" id="PTHR39189">
    <property type="entry name" value="UPF0173 METAL-DEPENDENT HYDROLASE YTKL"/>
    <property type="match status" value="1"/>
</dbReference>
<protein>
    <recommendedName>
        <fullName evidence="3">Lactamase</fullName>
    </recommendedName>
</protein>